<sequence length="122" mass="13955">MHSCPMTKYSLFHFTLWSGIIRIYMESGIANLNWQLILRIQKGILQKSYRLTAYLEKPARSDLGSTFAEKGVNGCIHMLHSSNSAVVILRYEFSLRQGDDGKSQKRSSHQPQVLLTISRLQI</sequence>
<dbReference type="AlphaFoldDB" id="A0A6M2ELS6"/>
<name>A0A6M2ELS6_9ROSI</name>
<accession>A0A6M2ELS6</accession>
<protein>
    <submittedName>
        <fullName evidence="1">Uncharacterized protein</fullName>
    </submittedName>
</protein>
<organism evidence="1">
    <name type="scientific">Populus davidiana</name>
    <dbReference type="NCBI Taxonomy" id="266767"/>
    <lineage>
        <taxon>Eukaryota</taxon>
        <taxon>Viridiplantae</taxon>
        <taxon>Streptophyta</taxon>
        <taxon>Embryophyta</taxon>
        <taxon>Tracheophyta</taxon>
        <taxon>Spermatophyta</taxon>
        <taxon>Magnoliopsida</taxon>
        <taxon>eudicotyledons</taxon>
        <taxon>Gunneridae</taxon>
        <taxon>Pentapetalae</taxon>
        <taxon>rosids</taxon>
        <taxon>fabids</taxon>
        <taxon>Malpighiales</taxon>
        <taxon>Salicaceae</taxon>
        <taxon>Saliceae</taxon>
        <taxon>Populus</taxon>
    </lineage>
</organism>
<evidence type="ECO:0000313" key="1">
    <source>
        <dbReference type="EMBL" id="NUU85641.1"/>
    </source>
</evidence>
<proteinExistence type="predicted"/>
<reference evidence="1" key="1">
    <citation type="submission" date="2020-03" db="EMBL/GenBank/DDBJ databases">
        <authorList>
            <person name="Zhang R."/>
        </authorList>
    </citation>
    <scope>NUCLEOTIDE SEQUENCE</scope>
</reference>
<dbReference type="EMBL" id="GILB01005308">
    <property type="protein sequence ID" value="NUU85641.1"/>
    <property type="molecule type" value="Transcribed_RNA"/>
</dbReference>